<feature type="compositionally biased region" description="Pro residues" evidence="8">
    <location>
        <begin position="406"/>
        <end position="415"/>
    </location>
</feature>
<dbReference type="InterPro" id="IPR007327">
    <property type="entry name" value="TPD52"/>
</dbReference>
<keyword evidence="6" id="KW-0804">Transcription</keyword>
<feature type="region of interest" description="Disordered" evidence="8">
    <location>
        <begin position="390"/>
        <end position="440"/>
    </location>
</feature>
<dbReference type="PANTHER" id="PTHR19307">
    <property type="entry name" value="TUMOR PROTEIN D52"/>
    <property type="match status" value="1"/>
</dbReference>
<keyword evidence="11" id="KW-1185">Reference proteome</keyword>
<dbReference type="PANTHER" id="PTHR19307:SF5">
    <property type="entry name" value="TUMOR PROTEIN D55"/>
    <property type="match status" value="1"/>
</dbReference>
<evidence type="ECO:0000256" key="5">
    <source>
        <dbReference type="ARBA" id="ARBA00023125"/>
    </source>
</evidence>
<gene>
    <name evidence="10" type="ORF">SUZIE_106490</name>
</gene>
<evidence type="ECO:0000256" key="2">
    <source>
        <dbReference type="ARBA" id="ARBA00010940"/>
    </source>
</evidence>
<comment type="caution">
    <text evidence="10">The sequence shown here is derived from an EMBL/GenBank/DDBJ whole genome shotgun (WGS) entry which is preliminary data.</text>
</comment>
<proteinExistence type="inferred from homology"/>
<dbReference type="SMART" id="SM01138">
    <property type="entry name" value="DP"/>
    <property type="match status" value="1"/>
</dbReference>
<dbReference type="SUPFAM" id="SSF144074">
    <property type="entry name" value="E2F-DP heterodimerization region"/>
    <property type="match status" value="1"/>
</dbReference>
<keyword evidence="4 7" id="KW-0175">Coiled coil</keyword>
<accession>A0AA41SM95</accession>
<comment type="similarity">
    <text evidence="2">Belongs to the E2F/DP family.</text>
</comment>
<reference evidence="10" key="1">
    <citation type="submission" date="2020-03" db="EMBL/GenBank/DDBJ databases">
        <title>Studies in the Genomics of Life Span.</title>
        <authorList>
            <person name="Glass D."/>
        </authorList>
    </citation>
    <scope>NUCLEOTIDE SEQUENCE</scope>
    <source>
        <strain evidence="10">SUZIE</strain>
        <tissue evidence="10">Muscle</tissue>
    </source>
</reference>
<evidence type="ECO:0000256" key="8">
    <source>
        <dbReference type="SAM" id="MobiDB-lite"/>
    </source>
</evidence>
<dbReference type="InterPro" id="IPR038168">
    <property type="entry name" value="TF_DP_C_sf"/>
</dbReference>
<evidence type="ECO:0000259" key="9">
    <source>
        <dbReference type="SMART" id="SM01138"/>
    </source>
</evidence>
<evidence type="ECO:0000256" key="4">
    <source>
        <dbReference type="ARBA" id="ARBA00023054"/>
    </source>
</evidence>
<dbReference type="InterPro" id="IPR037241">
    <property type="entry name" value="E2F-DP_heterodim"/>
</dbReference>
<dbReference type="FunFam" id="1.20.140.80:FF:000001">
    <property type="entry name" value="Transcription factor"/>
    <property type="match status" value="1"/>
</dbReference>
<dbReference type="Pfam" id="PF04201">
    <property type="entry name" value="TPD52"/>
    <property type="match status" value="1"/>
</dbReference>
<comment type="similarity">
    <text evidence="1">Belongs to the TPD52 family.</text>
</comment>
<evidence type="ECO:0000256" key="3">
    <source>
        <dbReference type="ARBA" id="ARBA00023015"/>
    </source>
</evidence>
<protein>
    <submittedName>
        <fullName evidence="10">Transcription factor Dp-2</fullName>
    </submittedName>
</protein>
<feature type="domain" description="Transcription factor DP C-terminal" evidence="9">
    <location>
        <begin position="157"/>
        <end position="283"/>
    </location>
</feature>
<dbReference type="GO" id="GO:0003677">
    <property type="term" value="F:DNA binding"/>
    <property type="evidence" value="ECO:0007669"/>
    <property type="project" value="UniProtKB-KW"/>
</dbReference>
<organism evidence="10 11">
    <name type="scientific">Sciurus carolinensis</name>
    <name type="common">Eastern gray squirrel</name>
    <dbReference type="NCBI Taxonomy" id="30640"/>
    <lineage>
        <taxon>Eukaryota</taxon>
        <taxon>Metazoa</taxon>
        <taxon>Chordata</taxon>
        <taxon>Craniata</taxon>
        <taxon>Vertebrata</taxon>
        <taxon>Euteleostomi</taxon>
        <taxon>Mammalia</taxon>
        <taxon>Eutheria</taxon>
        <taxon>Euarchontoglires</taxon>
        <taxon>Glires</taxon>
        <taxon>Rodentia</taxon>
        <taxon>Sciuromorpha</taxon>
        <taxon>Sciuridae</taxon>
        <taxon>Sciurinae</taxon>
        <taxon>Sciurini</taxon>
        <taxon>Sciurus</taxon>
    </lineage>
</organism>
<keyword evidence="3" id="KW-0805">Transcription regulation</keyword>
<dbReference type="GO" id="GO:0005737">
    <property type="term" value="C:cytoplasm"/>
    <property type="evidence" value="ECO:0007669"/>
    <property type="project" value="TreeGrafter"/>
</dbReference>
<dbReference type="CDD" id="cd14458">
    <property type="entry name" value="DP_DD"/>
    <property type="match status" value="1"/>
</dbReference>
<dbReference type="Proteomes" id="UP001166674">
    <property type="component" value="Unassembled WGS sequence"/>
</dbReference>
<evidence type="ECO:0000256" key="7">
    <source>
        <dbReference type="SAM" id="Coils"/>
    </source>
</evidence>
<sequence>MSGTHIARALTMFMRVEGKRRNHLGVSIRPAWANLIKQYFLNLVVHWNYLGSEAGGEKHKEKHQLFAAYQPAMEHSTFKIARTQENTKTFNISSIQGVSCVTESCASLSTYNDQHVSFVWEDGNYVTNVEDLPEDQEKDDGVDGKLLMVNLSPTKDRDILLHANNKEQSVEQTAFKNLVQRNWQNEQQNQGPPALNSTILLPFIITNTSRKTVIDCSISSDKFEYLFNFDNTFENHDDIEVPKRMGMSFGLESRKCSLEDLKLAKSLVPKALKGYITDISTRHSWLNKGLLLNSTQSVSNLDLPTGATPPQSSVNPGLCLAAKVALATGAVPRPSHQPSSVASQCSEPAERCPAPLKRVISLLSIIIAAPPTSQGPYDAEVSPQVRLAPDLSAVPGPEVPRQVGPARPPTPPPGSGPAQGLHASARTSAPDVHPPSCQFCGKEMEPHLAGQESQQANLELDSVGHDYFSAGQDLDSLYQELDLDSLNEDLSLATPDATAETSVGTYELHPTSEPEDLSEAEQMELKSELIKLEAEIFTLRQALAAKERRCGELKRKLGLTALVGLRQNLSKSWHDVQISNAYMKQKTSAALSTVGSAICRKLGGMKKSATFRSFEGLMGTIKSRVAGGRELGSDCFPSAAGSGDDPLPVPANEDDNIPGPGDHLLPFVEPE</sequence>
<dbReference type="Pfam" id="PF08781">
    <property type="entry name" value="DP"/>
    <property type="match status" value="1"/>
</dbReference>
<dbReference type="AlphaFoldDB" id="A0AA41SM95"/>
<dbReference type="InterPro" id="IPR014889">
    <property type="entry name" value="Transc_factor_DP_C"/>
</dbReference>
<dbReference type="EMBL" id="JAATJV010145500">
    <property type="protein sequence ID" value="MBZ3870148.1"/>
    <property type="molecule type" value="Genomic_DNA"/>
</dbReference>
<feature type="coiled-coil region" evidence="7">
    <location>
        <begin position="515"/>
        <end position="549"/>
    </location>
</feature>
<evidence type="ECO:0000256" key="1">
    <source>
        <dbReference type="ARBA" id="ARBA00005702"/>
    </source>
</evidence>
<dbReference type="Pfam" id="PF15095">
    <property type="entry name" value="IL33_bt"/>
    <property type="match status" value="1"/>
</dbReference>
<evidence type="ECO:0000313" key="11">
    <source>
        <dbReference type="Proteomes" id="UP001166674"/>
    </source>
</evidence>
<feature type="region of interest" description="Disordered" evidence="8">
    <location>
        <begin position="635"/>
        <end position="671"/>
    </location>
</feature>
<keyword evidence="5" id="KW-0238">DNA-binding</keyword>
<evidence type="ECO:0000256" key="6">
    <source>
        <dbReference type="ARBA" id="ARBA00023163"/>
    </source>
</evidence>
<evidence type="ECO:0000313" key="10">
    <source>
        <dbReference type="EMBL" id="MBZ3870148.1"/>
    </source>
</evidence>
<dbReference type="InterPro" id="IPR053902">
    <property type="entry name" value="IL33_C"/>
</dbReference>
<dbReference type="Gene3D" id="1.20.140.80">
    <property type="entry name" value="Transcription factor DP"/>
    <property type="match status" value="1"/>
</dbReference>
<name>A0AA41SM95_SCICA</name>